<dbReference type="EMBL" id="JAPDGR010000138">
    <property type="protein sequence ID" value="KAJ2995305.1"/>
    <property type="molecule type" value="Genomic_DNA"/>
</dbReference>
<organism evidence="1 2">
    <name type="scientific">Xylaria curta</name>
    <dbReference type="NCBI Taxonomy" id="42375"/>
    <lineage>
        <taxon>Eukaryota</taxon>
        <taxon>Fungi</taxon>
        <taxon>Dikarya</taxon>
        <taxon>Ascomycota</taxon>
        <taxon>Pezizomycotina</taxon>
        <taxon>Sordariomycetes</taxon>
        <taxon>Xylariomycetidae</taxon>
        <taxon>Xylariales</taxon>
        <taxon>Xylariaceae</taxon>
        <taxon>Xylaria</taxon>
    </lineage>
</organism>
<protein>
    <submittedName>
        <fullName evidence="1">Uncharacterized protein</fullName>
    </submittedName>
</protein>
<comment type="caution">
    <text evidence="1">The sequence shown here is derived from an EMBL/GenBank/DDBJ whole genome shotgun (WGS) entry which is preliminary data.</text>
</comment>
<sequence length="602" mass="67856">MDVWPSASQHNDFIVYLGLWTNWSQGRIMGSTLIITKSNGALVIAFAAFFVTIIATRFWRMACVVTHRVYCRPGPELHDVVYHHRQAILRNSPSAISGLWSFIRVILAHRTSTTQLFIRVSPILLFSLLCIGSFSTLTYFLPQITASMSDQVLLVGDLCGHISARAAQRKDFNKSLVTVNPYLSSQISDAENYAQQCYSGSSQALQCSTFVSLKLKLDTGFIDLNKYIGVNSPINEDLSEFRFFGRERYNDQWLGVSPYPILRRDDADTLLVFLSGAGVYFIEPSPDPWYRATTLAINRTIESLNNFAPAYLMDEAASPLGCAIQWQFCQTAPSETPICGDLASFNDATSSFLANTEHQNNKLYWYLDIFYNAPGIWDVLDKLHTQSLLSQRTLNSDFQSGIAENQWQLDVSHWWATTLAAQQASFVNTVNGPPDIFQIPRDWIRGPMDDLEREACHSQKVRSAAHSSFNMFGLAFFFVAGSLIIIASLALEPLLAALHNRWGYRRYAYLEWVSQETLQLQRLAHEQLGFGTWSGATNTIPTTKLDEKLAGLDLTDPKHPRLRTSMPRTKSHTSTASDFLPVRVKAYDYRAVSANRRNTMPN</sequence>
<evidence type="ECO:0000313" key="1">
    <source>
        <dbReference type="EMBL" id="KAJ2995305.1"/>
    </source>
</evidence>
<dbReference type="Proteomes" id="UP001143856">
    <property type="component" value="Unassembled WGS sequence"/>
</dbReference>
<accession>A0ACC1PKU4</accession>
<gene>
    <name evidence="1" type="ORF">NUW58_g1310</name>
</gene>
<proteinExistence type="predicted"/>
<evidence type="ECO:0000313" key="2">
    <source>
        <dbReference type="Proteomes" id="UP001143856"/>
    </source>
</evidence>
<keyword evidence="2" id="KW-1185">Reference proteome</keyword>
<name>A0ACC1PKU4_9PEZI</name>
<reference evidence="1" key="1">
    <citation type="submission" date="2022-10" db="EMBL/GenBank/DDBJ databases">
        <title>Genome Sequence of Xylaria curta.</title>
        <authorList>
            <person name="Buettner E."/>
        </authorList>
    </citation>
    <scope>NUCLEOTIDE SEQUENCE</scope>
    <source>
        <strain evidence="1">Babe10</strain>
    </source>
</reference>